<reference evidence="2 3" key="1">
    <citation type="submission" date="2023-08" db="EMBL/GenBank/DDBJ databases">
        <title>Pleionea litopenaei sp. nov., isolated from stomach of juvenile Litopenaeus vannamei.</title>
        <authorList>
            <person name="Rho A.M."/>
            <person name="Hwang C.Y."/>
        </authorList>
    </citation>
    <scope>NUCLEOTIDE SEQUENCE [LARGE SCALE GENOMIC DNA]</scope>
    <source>
        <strain evidence="2 3">HL-JVS1</strain>
    </source>
</reference>
<dbReference type="RefSeq" id="WP_309200772.1">
    <property type="nucleotide sequence ID" value="NZ_CP133548.1"/>
</dbReference>
<evidence type="ECO:0000313" key="3">
    <source>
        <dbReference type="Proteomes" id="UP001239782"/>
    </source>
</evidence>
<feature type="domain" description="IrrE N-terminal-like" evidence="1">
    <location>
        <begin position="150"/>
        <end position="244"/>
    </location>
</feature>
<dbReference type="KEGG" id="plei:Q9312_10380"/>
<name>A0AA51RQE0_9GAMM</name>
<evidence type="ECO:0000259" key="1">
    <source>
        <dbReference type="Pfam" id="PF06114"/>
    </source>
</evidence>
<protein>
    <submittedName>
        <fullName evidence="2">ImmA/IrrE family metallo-endopeptidase</fullName>
    </submittedName>
</protein>
<gene>
    <name evidence="2" type="ORF">Q9312_10380</name>
</gene>
<dbReference type="EMBL" id="CP133548">
    <property type="protein sequence ID" value="WMS85619.1"/>
    <property type="molecule type" value="Genomic_DNA"/>
</dbReference>
<organism evidence="2 3">
    <name type="scientific">Pleionea litopenaei</name>
    <dbReference type="NCBI Taxonomy" id="3070815"/>
    <lineage>
        <taxon>Bacteria</taxon>
        <taxon>Pseudomonadati</taxon>
        <taxon>Pseudomonadota</taxon>
        <taxon>Gammaproteobacteria</taxon>
        <taxon>Oceanospirillales</taxon>
        <taxon>Pleioneaceae</taxon>
        <taxon>Pleionea</taxon>
    </lineage>
</organism>
<dbReference type="Proteomes" id="UP001239782">
    <property type="component" value="Chromosome"/>
</dbReference>
<accession>A0AA51RQE0</accession>
<sequence length="297" mass="34160">MSNKNENDTLNDWRDFSVIGDTSVSTAADLYKSYKVYKERFKSLPKSELVKRGWISSKEDTSSLVSYFRDIHAEQGSALYRKANTANTSLISLWLSKVKSQAEMEIILRPVPRFEGISREKLREIAQLSVDVNVLTELPRILSEIGIVLVYIRALPSMKLDGAVFKVASEKPVIGLSLRYSRLDYFWFTLLHELSHLHLHMDILDTPILEDFDLESNSEIEVSANRLAKSTFVERRVWRNCEPKYNKSFDAIDKFADQIGIHRSIIAGMLRKEFGNYASYSKIVNEYDVREIIFNGS</sequence>
<dbReference type="InterPro" id="IPR010359">
    <property type="entry name" value="IrrE_HExxH"/>
</dbReference>
<evidence type="ECO:0000313" key="2">
    <source>
        <dbReference type="EMBL" id="WMS85619.1"/>
    </source>
</evidence>
<keyword evidence="3" id="KW-1185">Reference proteome</keyword>
<dbReference type="AlphaFoldDB" id="A0AA51RQE0"/>
<dbReference type="Pfam" id="PF06114">
    <property type="entry name" value="Peptidase_M78"/>
    <property type="match status" value="1"/>
</dbReference>
<proteinExistence type="predicted"/>